<feature type="repeat" description="ANK" evidence="1">
    <location>
        <begin position="171"/>
        <end position="203"/>
    </location>
</feature>
<dbReference type="InterPro" id="IPR002110">
    <property type="entry name" value="Ankyrin_rpt"/>
</dbReference>
<feature type="repeat" description="ANK" evidence="1">
    <location>
        <begin position="237"/>
        <end position="269"/>
    </location>
</feature>
<sequence>MPKRDEVTIPLQEHNPQLTVTSFSGVLSNFADIALGTTHSQGIEFFHAVEEGLSDQLVGLHKGHCLSLKNSSGETLLIVGSRCGHINIVKKIVEDSDVDETDNEGWSALLNGAQNGFTDICDVLLQNGASVDLSDLMGWTPLMWAVYNNHPETVNLLLEYKAHPNVVDEEDGLTPLILAAGRGYEEIVNVLLKNGSSTNACDKFGSTPLIWASRKGFLGIVELLLTYGCELDAVGMYGSTALMLATKGNYVQVVEKLLAHDPNVNVCDLNGQSALATAAREGYADIVELLIQSGAFVNLVDRYGNSILASAVRSGNINIVRLLLDKYADVNAKDSENRTPLHLAIDKSYVDMVSLILEKKPNLEVKNNEGETPLFRAVKTRHVAITQLLINAGAKVSCCDNYNDNPLHLAIKARSQRLTKLLLSNPSDSRLLYRPNKLGETPYSLDQSNPAPVLPLIFGQIDGSVEANTMLGYDIYSDVLADILCDPVQNLPMTVGFFAKWGSGKSLLLPKMRDSMKYFARNWLESVELTLSYVFIISSAIFTAILCIIGTTFASITGSQKVVNITAICIITVYLIVLLSYLLLYYCTKKTYWKSIKYLQKSVAKFLRKLKLVVEVLSLNSPERSHKELIASPVCFLFADDHKLSSVGGHQSFTVILKTLYEAIEDHYGPLAVRLIMGISPTFRSEKQPKYRRYCGIPILVTTIFTYTFMGLSCIFATKGFLEMETELEPTDVKFVISGVFFILFIMFAIYPSYVIIYHVILNSGHRRMQKLNKRAPEIPFETLIHKMQNEVRKMSKAVLALDSFTHSQTRLVVMVDGMENNEREKIVKMLDTLTLLFGTEPKSPFVLILAVDRQVIVRAAAETIKSTRAGVDRTGHDYVKNIVTLPFYIHNQNIRKMIKDIKAKAEKGEWVNETMMRRDTLSGSRMSLTIRDTENMSRKNFVLQSDNHQNAGKFLYNDDYFSNINPNSLRRISNSTQLSGRLLRSFDVDFSWVTLSVWIGILEQWPFRMAWLLEKGVSSSTDNVTLYDIFLKLRHRIPVKHPLAKLDKSQKNFEKVLKKSAQLTEPLTAGKIRLFIPCSCNLDPYLKKLVNVEFTSDNDDNLTEFNLAEILFNLTTQNLLKDKDYWNKQETILTKMGCNEVVSFVEQLQLPDDRIKNISKKVYDLNLSGIVLLNFSLDELQKEMNIPVGDWGMFKLLIETLRKSTRRKVLNSMSIAAATQEVKDRINVAKQQMINEEAPESAAVQAVKVKKLIKAQSLTAEVYDELYTTPSFTAPTSPTTESFKEFSRGPMSVKSVRNEIINEEDEIDSNKSDNGSNLLKFDSGEEDEEDEHPFAYDIENINTDDDEEDKNLEEVGLLSKEHN</sequence>
<dbReference type="Gene3D" id="1.25.40.20">
    <property type="entry name" value="Ankyrin repeat-containing domain"/>
    <property type="match status" value="2"/>
</dbReference>
<feature type="compositionally biased region" description="Acidic residues" evidence="2">
    <location>
        <begin position="1343"/>
        <end position="1352"/>
    </location>
</feature>
<evidence type="ECO:0000256" key="2">
    <source>
        <dbReference type="SAM" id="MobiDB-lite"/>
    </source>
</evidence>
<reference evidence="6" key="1">
    <citation type="submission" date="2014-07" db="EMBL/GenBank/DDBJ databases">
        <authorList>
            <person name="Martin A.A"/>
            <person name="De Silva N."/>
        </authorList>
    </citation>
    <scope>NUCLEOTIDE SEQUENCE</scope>
</reference>
<evidence type="ECO:0000313" key="7">
    <source>
        <dbReference type="WBParaSite" id="SVE_0006800.3"/>
    </source>
</evidence>
<keyword evidence="1" id="KW-0040">ANK repeat</keyword>
<feature type="domain" description="KAP NTPase" evidence="4">
    <location>
        <begin position="473"/>
        <end position="978"/>
    </location>
</feature>
<feature type="domain" description="Kinase D-interacting substrate of 220 kDa-like SAM" evidence="5">
    <location>
        <begin position="1131"/>
        <end position="1208"/>
    </location>
</feature>
<dbReference type="PROSITE" id="PS50088">
    <property type="entry name" value="ANK_REPEAT"/>
    <property type="match status" value="9"/>
</dbReference>
<dbReference type="Pfam" id="PF07693">
    <property type="entry name" value="KAP_NTPase"/>
    <property type="match status" value="1"/>
</dbReference>
<feature type="transmembrane region" description="Helical" evidence="3">
    <location>
        <begin position="530"/>
        <end position="556"/>
    </location>
</feature>
<feature type="repeat" description="ANK" evidence="1">
    <location>
        <begin position="369"/>
        <end position="401"/>
    </location>
</feature>
<name>A0A0K0EU75_STRVS</name>
<keyword evidence="3" id="KW-0472">Membrane</keyword>
<proteinExistence type="predicted"/>
<organism evidence="6 7">
    <name type="scientific">Strongyloides venezuelensis</name>
    <name type="common">Threadworm</name>
    <dbReference type="NCBI Taxonomy" id="75913"/>
    <lineage>
        <taxon>Eukaryota</taxon>
        <taxon>Metazoa</taxon>
        <taxon>Ecdysozoa</taxon>
        <taxon>Nematoda</taxon>
        <taxon>Chromadorea</taxon>
        <taxon>Rhabditida</taxon>
        <taxon>Tylenchina</taxon>
        <taxon>Panagrolaimomorpha</taxon>
        <taxon>Strongyloidoidea</taxon>
        <taxon>Strongyloididae</taxon>
        <taxon>Strongyloides</taxon>
    </lineage>
</organism>
<dbReference type="PANTHER" id="PTHR24116:SF0">
    <property type="entry name" value="KINASE D-INTERACTING SUBSTRATE OF 220 KDA"/>
    <property type="match status" value="1"/>
</dbReference>
<keyword evidence="6" id="KW-1185">Reference proteome</keyword>
<dbReference type="PANTHER" id="PTHR24116">
    <property type="entry name" value="KINASE D-INTERACTING SUBSTRATE OF 220 KDA"/>
    <property type="match status" value="1"/>
</dbReference>
<evidence type="ECO:0000259" key="4">
    <source>
        <dbReference type="Pfam" id="PF07693"/>
    </source>
</evidence>
<feature type="repeat" description="ANK" evidence="1">
    <location>
        <begin position="104"/>
        <end position="136"/>
    </location>
</feature>
<dbReference type="PRINTS" id="PR01415">
    <property type="entry name" value="ANKYRIN"/>
</dbReference>
<dbReference type="InterPro" id="IPR052771">
    <property type="entry name" value="Neurotrophin_sig_adaptor"/>
</dbReference>
<dbReference type="STRING" id="75913.A0A0K0EU75"/>
<feature type="repeat" description="ANK" evidence="1">
    <location>
        <begin position="336"/>
        <end position="368"/>
    </location>
</feature>
<dbReference type="WBParaSite" id="SVE_0006800.3">
    <property type="protein sequence ID" value="SVE_0006800.3"/>
    <property type="gene ID" value="SVE_0006800"/>
</dbReference>
<evidence type="ECO:0000256" key="3">
    <source>
        <dbReference type="SAM" id="Phobius"/>
    </source>
</evidence>
<dbReference type="Proteomes" id="UP000035680">
    <property type="component" value="Unassembled WGS sequence"/>
</dbReference>
<dbReference type="SUPFAM" id="SSF48403">
    <property type="entry name" value="Ankyrin repeat"/>
    <property type="match status" value="1"/>
</dbReference>
<accession>A0A0K0EU75</accession>
<dbReference type="GO" id="GO:0019887">
    <property type="term" value="F:protein kinase regulator activity"/>
    <property type="evidence" value="ECO:0007669"/>
    <property type="project" value="TreeGrafter"/>
</dbReference>
<feature type="repeat" description="ANK" evidence="1">
    <location>
        <begin position="270"/>
        <end position="302"/>
    </location>
</feature>
<feature type="region of interest" description="Disordered" evidence="2">
    <location>
        <begin position="1305"/>
        <end position="1364"/>
    </location>
</feature>
<dbReference type="PROSITE" id="PS50297">
    <property type="entry name" value="ANK_REP_REGION"/>
    <property type="match status" value="9"/>
</dbReference>
<feature type="transmembrane region" description="Helical" evidence="3">
    <location>
        <begin position="562"/>
        <end position="587"/>
    </location>
</feature>
<dbReference type="Pfam" id="PF23307">
    <property type="entry name" value="SAM_KIDINS220"/>
    <property type="match status" value="1"/>
</dbReference>
<reference evidence="7" key="2">
    <citation type="submission" date="2015-08" db="UniProtKB">
        <authorList>
            <consortium name="WormBaseParasite"/>
        </authorList>
    </citation>
    <scope>IDENTIFICATION</scope>
</reference>
<dbReference type="InterPro" id="IPR011646">
    <property type="entry name" value="KAP_P-loop"/>
</dbReference>
<dbReference type="GO" id="GO:0030165">
    <property type="term" value="F:PDZ domain binding"/>
    <property type="evidence" value="ECO:0007669"/>
    <property type="project" value="TreeGrafter"/>
</dbReference>
<feature type="transmembrane region" description="Helical" evidence="3">
    <location>
        <begin position="694"/>
        <end position="718"/>
    </location>
</feature>
<evidence type="ECO:0000259" key="5">
    <source>
        <dbReference type="Pfam" id="PF23307"/>
    </source>
</evidence>
<dbReference type="Pfam" id="PF13637">
    <property type="entry name" value="Ank_4"/>
    <property type="match status" value="1"/>
</dbReference>
<keyword evidence="3" id="KW-1133">Transmembrane helix</keyword>
<dbReference type="InterPro" id="IPR036770">
    <property type="entry name" value="Ankyrin_rpt-contain_sf"/>
</dbReference>
<protein>
    <submittedName>
        <fullName evidence="7">ANK_REP_REGION domain-containing protein</fullName>
    </submittedName>
</protein>
<feature type="repeat" description="ANK" evidence="1">
    <location>
        <begin position="137"/>
        <end position="169"/>
    </location>
</feature>
<feature type="repeat" description="ANK" evidence="1">
    <location>
        <begin position="204"/>
        <end position="236"/>
    </location>
</feature>
<feature type="repeat" description="ANK" evidence="1">
    <location>
        <begin position="303"/>
        <end position="335"/>
    </location>
</feature>
<dbReference type="Pfam" id="PF12796">
    <property type="entry name" value="Ank_2"/>
    <property type="match status" value="4"/>
</dbReference>
<feature type="transmembrane region" description="Helical" evidence="3">
    <location>
        <begin position="738"/>
        <end position="761"/>
    </location>
</feature>
<keyword evidence="3" id="KW-0812">Transmembrane</keyword>
<evidence type="ECO:0000313" key="6">
    <source>
        <dbReference type="Proteomes" id="UP000035680"/>
    </source>
</evidence>
<dbReference type="InterPro" id="IPR057092">
    <property type="entry name" value="SAM_KIDINS220"/>
</dbReference>
<dbReference type="SMART" id="SM00248">
    <property type="entry name" value="ANK"/>
    <property type="match status" value="11"/>
</dbReference>
<evidence type="ECO:0000256" key="1">
    <source>
        <dbReference type="PROSITE-ProRule" id="PRU00023"/>
    </source>
</evidence>